<dbReference type="Gene3D" id="3.30.110.170">
    <property type="entry name" value="Protein of unknown function (DUF541), domain 1"/>
    <property type="match status" value="1"/>
</dbReference>
<evidence type="ECO:0008006" key="2">
    <source>
        <dbReference type="Google" id="ProtNLM"/>
    </source>
</evidence>
<evidence type="ECO:0000313" key="1">
    <source>
        <dbReference type="EMBL" id="SVE06315.1"/>
    </source>
</evidence>
<feature type="non-terminal residue" evidence="1">
    <location>
        <position position="1"/>
    </location>
</feature>
<dbReference type="EMBL" id="UINC01191594">
    <property type="protein sequence ID" value="SVE06315.1"/>
    <property type="molecule type" value="Genomic_DNA"/>
</dbReference>
<dbReference type="AlphaFoldDB" id="A0A383AGM5"/>
<sequence length="108" mass="11533">ARIIDLVIGQGANRVDLVSFTVSQPVVKSVKESLIEEAVLNAKTKAEIAIKPLDQKIVGVSSVIVNDAGYSPSPMFERADVFASSAPIYSSDQDISVSVNVIFLIADR</sequence>
<reference evidence="1" key="1">
    <citation type="submission" date="2018-05" db="EMBL/GenBank/DDBJ databases">
        <authorList>
            <person name="Lanie J.A."/>
            <person name="Ng W.-L."/>
            <person name="Kazmierczak K.M."/>
            <person name="Andrzejewski T.M."/>
            <person name="Davidsen T.M."/>
            <person name="Wayne K.J."/>
            <person name="Tettelin H."/>
            <person name="Glass J.I."/>
            <person name="Rusch D."/>
            <person name="Podicherti R."/>
            <person name="Tsui H.-C.T."/>
            <person name="Winkler M.E."/>
        </authorList>
    </citation>
    <scope>NUCLEOTIDE SEQUENCE</scope>
</reference>
<accession>A0A383AGM5</accession>
<organism evidence="1">
    <name type="scientific">marine metagenome</name>
    <dbReference type="NCBI Taxonomy" id="408172"/>
    <lineage>
        <taxon>unclassified sequences</taxon>
        <taxon>metagenomes</taxon>
        <taxon>ecological metagenomes</taxon>
    </lineage>
</organism>
<gene>
    <name evidence="1" type="ORF">METZ01_LOCUS459169</name>
</gene>
<dbReference type="GO" id="GO:0006974">
    <property type="term" value="P:DNA damage response"/>
    <property type="evidence" value="ECO:0007669"/>
    <property type="project" value="TreeGrafter"/>
</dbReference>
<proteinExistence type="predicted"/>
<dbReference type="InterPro" id="IPR007497">
    <property type="entry name" value="SIMPL/DUF541"/>
</dbReference>
<dbReference type="InterPro" id="IPR052022">
    <property type="entry name" value="26kDa_periplasmic_antigen"/>
</dbReference>
<protein>
    <recommendedName>
        <fullName evidence="2">DUF541 domain-containing protein</fullName>
    </recommendedName>
</protein>
<dbReference type="Pfam" id="PF04402">
    <property type="entry name" value="SIMPL"/>
    <property type="match status" value="1"/>
</dbReference>
<name>A0A383AGM5_9ZZZZ</name>
<dbReference type="PANTHER" id="PTHR34387">
    <property type="entry name" value="SLR1258 PROTEIN"/>
    <property type="match status" value="1"/>
</dbReference>
<dbReference type="PANTHER" id="PTHR34387:SF2">
    <property type="entry name" value="SLR1258 PROTEIN"/>
    <property type="match status" value="1"/>
</dbReference>